<dbReference type="Gene3D" id="3.20.20.80">
    <property type="entry name" value="Glycosidases"/>
    <property type="match status" value="1"/>
</dbReference>
<evidence type="ECO:0000313" key="5">
    <source>
        <dbReference type="Proteomes" id="UP000176204"/>
    </source>
</evidence>
<accession>A0A1H6M8Q0</accession>
<dbReference type="GO" id="GO:0016787">
    <property type="term" value="F:hydrolase activity"/>
    <property type="evidence" value="ECO:0007669"/>
    <property type="project" value="UniProtKB-KW"/>
</dbReference>
<dbReference type="PANTHER" id="PTHR43405">
    <property type="entry name" value="GLYCOSYL HYDROLASE DIGH"/>
    <property type="match status" value="1"/>
</dbReference>
<keyword evidence="4" id="KW-0378">Hydrolase</keyword>
<dbReference type="PANTHER" id="PTHR43405:SF1">
    <property type="entry name" value="GLYCOSYL HYDROLASE DIGH"/>
    <property type="match status" value="1"/>
</dbReference>
<reference evidence="5" key="1">
    <citation type="submission" date="2016-09" db="EMBL/GenBank/DDBJ databases">
        <authorList>
            <person name="Koehorst J."/>
        </authorList>
    </citation>
    <scope>NUCLEOTIDE SEQUENCE [LARGE SCALE GENOMIC DNA]</scope>
</reference>
<dbReference type="InterPro" id="IPR052177">
    <property type="entry name" value="Divisome_Glycosyl_Hydrolase"/>
</dbReference>
<dbReference type="OrthoDB" id="9794671at2"/>
<dbReference type="AlphaFoldDB" id="A0A1H6M8Q0"/>
<dbReference type="SUPFAM" id="SSF51445">
    <property type="entry name" value="(Trans)glycosidases"/>
    <property type="match status" value="1"/>
</dbReference>
<feature type="chain" id="PRO_5009604581" evidence="2">
    <location>
        <begin position="29"/>
        <end position="484"/>
    </location>
</feature>
<gene>
    <name evidence="4" type="ORF">PYTT_1887</name>
</gene>
<dbReference type="InterPro" id="IPR003790">
    <property type="entry name" value="GHL10"/>
</dbReference>
<evidence type="ECO:0000313" key="4">
    <source>
        <dbReference type="EMBL" id="SEH93821.1"/>
    </source>
</evidence>
<proteinExistence type="predicted"/>
<dbReference type="RefSeq" id="WP_083077100.1">
    <property type="nucleotide sequence ID" value="NZ_LIGX01000041.1"/>
</dbReference>
<feature type="domain" description="Glycosyl hydrolase-like 10" evidence="3">
    <location>
        <begin position="42"/>
        <end position="335"/>
    </location>
</feature>
<evidence type="ECO:0000256" key="2">
    <source>
        <dbReference type="SAM" id="SignalP"/>
    </source>
</evidence>
<dbReference type="STRING" id="1679444.PYTT_1887"/>
<protein>
    <submittedName>
        <fullName evidence="4">Glycosyl hydrolase-like 10</fullName>
    </submittedName>
</protein>
<dbReference type="Proteomes" id="UP000176204">
    <property type="component" value="Chromosome I"/>
</dbReference>
<dbReference type="Pfam" id="PF02638">
    <property type="entry name" value="GHL10"/>
    <property type="match status" value="1"/>
</dbReference>
<evidence type="ECO:0000259" key="3">
    <source>
        <dbReference type="Pfam" id="PF02638"/>
    </source>
</evidence>
<dbReference type="InterPro" id="IPR017853">
    <property type="entry name" value="GH"/>
</dbReference>
<keyword evidence="5" id="KW-1185">Reference proteome</keyword>
<evidence type="ECO:0000256" key="1">
    <source>
        <dbReference type="ARBA" id="ARBA00022729"/>
    </source>
</evidence>
<keyword evidence="1 2" id="KW-0732">Signal</keyword>
<sequence>MTTLRRLLHTITRTLSTAAALGTALAQAWQPSDENVPEPSREFRAAWVATVYNLDWPSKAGMSAASQQAELIGILNTAARLRLNAIILQVRPNSDAIYKSSLEPWSQWLSGPGANPGYDPLAFAVAEAHKRGLELHAWFNPFRAKANISHSVGRGHISLQRPDLMKKAGSTLVINPSSSAGQDHVLKVIMDVVKRYDIDGVHLDDYFYPYPPHNNIADGKTPSQRRAAIDSFVSQLYSDIKDEKPWVRVGISPFGIWQPGYPGGITAGVNAYEHLACDARKWLAKGWVDYLAPQLYWRCDQAEHSFPALMQWWSSINPSRPVWPGIASARIKSPEDKTRTASEIGKQIDYARSLARSSAGELFWSWNSIGSDRGGITKVLAQRYTSAAVPPSMPWSGRDIPGKPSLAAGDQGNYVAMKWSAADRKARKWVVQARYGSRWATLCILPAGQTYVTLPKSFVGKADSLAVRAVSAYGDTGRAASVTR</sequence>
<organism evidence="4 5">
    <name type="scientific">Akkermansia glycaniphila</name>
    <dbReference type="NCBI Taxonomy" id="1679444"/>
    <lineage>
        <taxon>Bacteria</taxon>
        <taxon>Pseudomonadati</taxon>
        <taxon>Verrucomicrobiota</taxon>
        <taxon>Verrucomicrobiia</taxon>
        <taxon>Verrucomicrobiales</taxon>
        <taxon>Akkermansiaceae</taxon>
        <taxon>Akkermansia</taxon>
    </lineage>
</organism>
<feature type="signal peptide" evidence="2">
    <location>
        <begin position="1"/>
        <end position="28"/>
    </location>
</feature>
<dbReference type="KEGG" id="agl:PYTT_1887"/>
<dbReference type="EMBL" id="LT629973">
    <property type="protein sequence ID" value="SEH93821.1"/>
    <property type="molecule type" value="Genomic_DNA"/>
</dbReference>
<name>A0A1H6M8Q0_9BACT</name>